<dbReference type="OrthoDB" id="5290589at2"/>
<dbReference type="SUPFAM" id="SSF141371">
    <property type="entry name" value="PilZ domain-like"/>
    <property type="match status" value="1"/>
</dbReference>
<dbReference type="InterPro" id="IPR025640">
    <property type="entry name" value="GYF_2"/>
</dbReference>
<evidence type="ECO:0000259" key="2">
    <source>
        <dbReference type="Pfam" id="PF14237"/>
    </source>
</evidence>
<dbReference type="eggNOG" id="ENOG502ZKMM">
    <property type="taxonomic scope" value="Bacteria"/>
</dbReference>
<keyword evidence="4" id="KW-1185">Reference proteome</keyword>
<organism evidence="3 4">
    <name type="scientific">Halobacteriovorax marinus (strain ATCC BAA-682 / DSM 15412 / SJ)</name>
    <name type="common">Bacteriovorax marinus</name>
    <dbReference type="NCBI Taxonomy" id="862908"/>
    <lineage>
        <taxon>Bacteria</taxon>
        <taxon>Pseudomonadati</taxon>
        <taxon>Bdellovibrionota</taxon>
        <taxon>Bacteriovoracia</taxon>
        <taxon>Bacteriovoracales</taxon>
        <taxon>Halobacteriovoraceae</taxon>
        <taxon>Halobacteriovorax</taxon>
    </lineage>
</organism>
<dbReference type="HOGENOM" id="CLU_1088905_0_0_7"/>
<dbReference type="Pfam" id="PF14237">
    <property type="entry name" value="GYF_2"/>
    <property type="match status" value="1"/>
</dbReference>
<dbReference type="GO" id="GO:0035438">
    <property type="term" value="F:cyclic-di-GMP binding"/>
    <property type="evidence" value="ECO:0007669"/>
    <property type="project" value="InterPro"/>
</dbReference>
<dbReference type="EMBL" id="FQ312005">
    <property type="protein sequence ID" value="CBW27538.1"/>
    <property type="molecule type" value="Genomic_DNA"/>
</dbReference>
<protein>
    <recommendedName>
        <fullName evidence="5">GYF domain-containing protein</fullName>
    </recommendedName>
</protein>
<feature type="domain" description="PilZ" evidence="1">
    <location>
        <begin position="155"/>
        <end position="253"/>
    </location>
</feature>
<dbReference type="Gene3D" id="2.40.10.220">
    <property type="entry name" value="predicted glycosyltransferase like domains"/>
    <property type="match status" value="1"/>
</dbReference>
<dbReference type="KEGG" id="bmx:BMS_2762"/>
<reference evidence="4" key="1">
    <citation type="journal article" date="2013" name="ISME J.">
        <title>A small predatory core genome in the divergent marine Bacteriovorax marinus SJ and the terrestrial Bdellovibrio bacteriovorus.</title>
        <authorList>
            <person name="Crossman L.C."/>
            <person name="Chen H."/>
            <person name="Cerdeno-Tarraga A.M."/>
            <person name="Brooks K."/>
            <person name="Quail M.A."/>
            <person name="Pineiro S.A."/>
            <person name="Hobley L."/>
            <person name="Sockett R.E."/>
            <person name="Bentley S.D."/>
            <person name="Parkhill J."/>
            <person name="Williams H.N."/>
            <person name="Stine O.C."/>
        </authorList>
    </citation>
    <scope>NUCLEOTIDE SEQUENCE [LARGE SCALE GENOMIC DNA]</scope>
    <source>
        <strain evidence="4">ATCC BAA-682 / DSM 15412 / SJ</strain>
    </source>
</reference>
<dbReference type="Pfam" id="PF07238">
    <property type="entry name" value="PilZ"/>
    <property type="match status" value="1"/>
</dbReference>
<evidence type="ECO:0000259" key="1">
    <source>
        <dbReference type="Pfam" id="PF07238"/>
    </source>
</evidence>
<evidence type="ECO:0000313" key="4">
    <source>
        <dbReference type="Proteomes" id="UP000008963"/>
    </source>
</evidence>
<gene>
    <name evidence="3" type="ordered locus">BMS_2762</name>
</gene>
<dbReference type="Proteomes" id="UP000008963">
    <property type="component" value="Chromosome"/>
</dbReference>
<dbReference type="PATRIC" id="fig|862908.3.peg.2638"/>
<evidence type="ECO:0000313" key="3">
    <source>
        <dbReference type="EMBL" id="CBW27538.1"/>
    </source>
</evidence>
<proteinExistence type="predicted"/>
<name>E1WXM0_HALMS</name>
<dbReference type="STRING" id="862908.BMS_2762"/>
<dbReference type="AlphaFoldDB" id="E1WXM0"/>
<evidence type="ECO:0008006" key="5">
    <source>
        <dbReference type="Google" id="ProtNLM"/>
    </source>
</evidence>
<feature type="domain" description="GYF" evidence="2">
    <location>
        <begin position="6"/>
        <end position="55"/>
    </location>
</feature>
<accession>E1WXM0</accession>
<sequence length="255" mass="29217">MRMTSWYYVEGKDRVGPVDEAKLAELLKGGTLDSESYVWTKGFDNWKKFNEVSELEYLLSEDAPSEVVQSDFDWNGVSKSEKIFMIKIGIDRGSQEVEYGPYNLDELSQAFAEKRINEKTLIYVPGQMKEWIFLADVPIYEQLFNTMPPVIDEIDRRKNLRKPFVARMFFHDEEEFFEGVCRDISVGGLQILVSNFPGNVGDEVSMNVHPDNSDYCFTAKGEIVRLLDGGQGFSLRFMTLNDEAKSSIESYVNKG</sequence>
<dbReference type="InterPro" id="IPR009875">
    <property type="entry name" value="PilZ_domain"/>
</dbReference>